<protein>
    <submittedName>
        <fullName evidence="1">Uncharacterized protein</fullName>
    </submittedName>
</protein>
<organism evidence="1 2">
    <name type="scientific">Paspalum notatum var. saurae</name>
    <dbReference type="NCBI Taxonomy" id="547442"/>
    <lineage>
        <taxon>Eukaryota</taxon>
        <taxon>Viridiplantae</taxon>
        <taxon>Streptophyta</taxon>
        <taxon>Embryophyta</taxon>
        <taxon>Tracheophyta</taxon>
        <taxon>Spermatophyta</taxon>
        <taxon>Magnoliopsida</taxon>
        <taxon>Liliopsida</taxon>
        <taxon>Poales</taxon>
        <taxon>Poaceae</taxon>
        <taxon>PACMAD clade</taxon>
        <taxon>Panicoideae</taxon>
        <taxon>Andropogonodae</taxon>
        <taxon>Paspaleae</taxon>
        <taxon>Paspalinae</taxon>
        <taxon>Paspalum</taxon>
    </lineage>
</organism>
<evidence type="ECO:0000313" key="1">
    <source>
        <dbReference type="EMBL" id="WVZ99082.1"/>
    </source>
</evidence>
<name>A0AAQ3UZ61_PASNO</name>
<dbReference type="Proteomes" id="UP001341281">
    <property type="component" value="Chromosome 10"/>
</dbReference>
<accession>A0AAQ3UZ61</accession>
<sequence length="64" mass="7119">MIQMLLNQSLSFLLVQSSRPIEANTTSVQAPHADGSSIHLYRKQTYSTTASVTNALRSDIRQQL</sequence>
<proteinExistence type="predicted"/>
<dbReference type="EMBL" id="CP144754">
    <property type="protein sequence ID" value="WVZ99082.1"/>
    <property type="molecule type" value="Genomic_DNA"/>
</dbReference>
<dbReference type="AlphaFoldDB" id="A0AAQ3UZ61"/>
<keyword evidence="2" id="KW-1185">Reference proteome</keyword>
<evidence type="ECO:0000313" key="2">
    <source>
        <dbReference type="Proteomes" id="UP001341281"/>
    </source>
</evidence>
<gene>
    <name evidence="1" type="ORF">U9M48_044432</name>
</gene>
<reference evidence="1 2" key="1">
    <citation type="submission" date="2024-02" db="EMBL/GenBank/DDBJ databases">
        <title>High-quality chromosome-scale genome assembly of Pensacola bahiagrass (Paspalum notatum Flugge var. saurae).</title>
        <authorList>
            <person name="Vega J.M."/>
            <person name="Podio M."/>
            <person name="Orjuela J."/>
            <person name="Siena L.A."/>
            <person name="Pessino S.C."/>
            <person name="Combes M.C."/>
            <person name="Mariac C."/>
            <person name="Albertini E."/>
            <person name="Pupilli F."/>
            <person name="Ortiz J.P.A."/>
            <person name="Leblanc O."/>
        </authorList>
    </citation>
    <scope>NUCLEOTIDE SEQUENCE [LARGE SCALE GENOMIC DNA]</scope>
    <source>
        <strain evidence="1">R1</strain>
        <tissue evidence="1">Leaf</tissue>
    </source>
</reference>